<organism evidence="2 3">
    <name type="scientific">Branchiostoma floridae</name>
    <name type="common">Florida lancelet</name>
    <name type="synonym">Amphioxus</name>
    <dbReference type="NCBI Taxonomy" id="7739"/>
    <lineage>
        <taxon>Eukaryota</taxon>
        <taxon>Metazoa</taxon>
        <taxon>Chordata</taxon>
        <taxon>Cephalochordata</taxon>
        <taxon>Leptocardii</taxon>
        <taxon>Amphioxiformes</taxon>
        <taxon>Branchiostomatidae</taxon>
        <taxon>Branchiostoma</taxon>
    </lineage>
</organism>
<dbReference type="InterPro" id="IPR000210">
    <property type="entry name" value="BTB/POZ_dom"/>
</dbReference>
<dbReference type="InterPro" id="IPR003131">
    <property type="entry name" value="T1-type_BTB"/>
</dbReference>
<dbReference type="AlphaFoldDB" id="A0A9J7MMV6"/>
<dbReference type="SUPFAM" id="SSF54695">
    <property type="entry name" value="POZ domain"/>
    <property type="match status" value="1"/>
</dbReference>
<dbReference type="FunFam" id="3.30.710.10:FF:000046">
    <property type="entry name" value="BTB/POZ domain-containing protein KCTD7 isoform X1"/>
    <property type="match status" value="1"/>
</dbReference>
<reference evidence="3" key="2">
    <citation type="submission" date="2025-08" db="UniProtKB">
        <authorList>
            <consortium name="RefSeq"/>
        </authorList>
    </citation>
    <scope>IDENTIFICATION</scope>
    <source>
        <strain evidence="3">S238N-H82</strain>
        <tissue evidence="3">Testes</tissue>
    </source>
</reference>
<dbReference type="OrthoDB" id="2414723at2759"/>
<reference evidence="2" key="1">
    <citation type="journal article" date="2020" name="Nat. Ecol. Evol.">
        <title>Deeply conserved synteny resolves early events in vertebrate evolution.</title>
        <authorList>
            <person name="Simakov O."/>
            <person name="Marletaz F."/>
            <person name="Yue J.X."/>
            <person name="O'Connell B."/>
            <person name="Jenkins J."/>
            <person name="Brandt A."/>
            <person name="Calef R."/>
            <person name="Tung C.H."/>
            <person name="Huang T.K."/>
            <person name="Schmutz J."/>
            <person name="Satoh N."/>
            <person name="Yu J.K."/>
            <person name="Putnam N.H."/>
            <person name="Green R.E."/>
            <person name="Rokhsar D.S."/>
        </authorList>
    </citation>
    <scope>NUCLEOTIDE SEQUENCE [LARGE SCALE GENOMIC DNA]</scope>
    <source>
        <strain evidence="2">S238N-H82</strain>
    </source>
</reference>
<name>A0A9J7MMV6_BRAFL</name>
<accession>A0A9J7MMV6</accession>
<evidence type="ECO:0000259" key="1">
    <source>
        <dbReference type="SMART" id="SM00225"/>
    </source>
</evidence>
<dbReference type="InterPro" id="IPR011333">
    <property type="entry name" value="SKP1/BTB/POZ_sf"/>
</dbReference>
<dbReference type="SMART" id="SM00225">
    <property type="entry name" value="BTB"/>
    <property type="match status" value="1"/>
</dbReference>
<keyword evidence="2" id="KW-1185">Reference proteome</keyword>
<dbReference type="PANTHER" id="PTHR14499">
    <property type="entry name" value="POTASSIUM CHANNEL TETRAMERIZATION DOMAIN-CONTAINING"/>
    <property type="match status" value="1"/>
</dbReference>
<evidence type="ECO:0000313" key="3">
    <source>
        <dbReference type="RefSeq" id="XP_035672966.1"/>
    </source>
</evidence>
<dbReference type="Proteomes" id="UP000001554">
    <property type="component" value="Chromosome 4"/>
</dbReference>
<sequence length="163" mass="18608">MANFPEVISLNVGGRHFDTTLSTLLKYEDSMLAAMFSGRHRVVTDKDGRYFIDRDGSHFGHILEFLRQDKLPPPDVAKNVHEDAEFYGLHLLCETLKKSSATLFLESVLMKRRTDFREAYPNLTSLTLEVLDEAHRKFQGNPTPTSSVAVWIPDQRFPIEVVV</sequence>
<protein>
    <submittedName>
        <fullName evidence="3">BTB/POZ domain-containing protein KCTD7-like</fullName>
    </submittedName>
</protein>
<feature type="domain" description="BTB" evidence="1">
    <location>
        <begin position="6"/>
        <end position="104"/>
    </location>
</feature>
<dbReference type="RefSeq" id="XP_035672966.1">
    <property type="nucleotide sequence ID" value="XM_035817073.1"/>
</dbReference>
<dbReference type="GO" id="GO:0051260">
    <property type="term" value="P:protein homooligomerization"/>
    <property type="evidence" value="ECO:0007669"/>
    <property type="project" value="InterPro"/>
</dbReference>
<evidence type="ECO:0000313" key="2">
    <source>
        <dbReference type="Proteomes" id="UP000001554"/>
    </source>
</evidence>
<dbReference type="Gene3D" id="3.30.710.10">
    <property type="entry name" value="Potassium Channel Kv1.1, Chain A"/>
    <property type="match status" value="1"/>
</dbReference>
<dbReference type="KEGG" id="bfo:118413547"/>
<dbReference type="GeneID" id="118413547"/>
<dbReference type="Pfam" id="PF02214">
    <property type="entry name" value="BTB_2"/>
    <property type="match status" value="1"/>
</dbReference>
<gene>
    <name evidence="3" type="primary">LOC118413547</name>
</gene>
<proteinExistence type="predicted"/>
<dbReference type="PANTHER" id="PTHR14499:SF145">
    <property type="entry name" value="POTASSIUM CHANNEL REGULATORY PROTEIN-LIKE"/>
    <property type="match status" value="1"/>
</dbReference>